<dbReference type="AlphaFoldDB" id="A0A1G7IH83"/>
<reference evidence="2 3" key="1">
    <citation type="submission" date="2016-10" db="EMBL/GenBank/DDBJ databases">
        <authorList>
            <person name="de Groot N.N."/>
        </authorList>
    </citation>
    <scope>NUCLEOTIDE SEQUENCE [LARGE SCALE GENOMIC DNA]</scope>
    <source>
        <strain evidence="2 3">ATCC 700224</strain>
    </source>
</reference>
<evidence type="ECO:0000313" key="2">
    <source>
        <dbReference type="EMBL" id="SDF12003.1"/>
    </source>
</evidence>
<gene>
    <name evidence="2" type="ORF">SAMN05421720_1422</name>
</gene>
<sequence>MLFSGFGPRAVIAAFDGGEITSDAGGLLLRETAKRLDLFPRMAACFDDRRDPSRVRHPLADLLAQRVTGIALGYEDLTDHDSLRHDPLLKLLGEAKS</sequence>
<feature type="non-terminal residue" evidence="2">
    <location>
        <position position="97"/>
    </location>
</feature>
<organism evidence="2 3">
    <name type="scientific">Rhodospira trueperi</name>
    <dbReference type="NCBI Taxonomy" id="69960"/>
    <lineage>
        <taxon>Bacteria</taxon>
        <taxon>Pseudomonadati</taxon>
        <taxon>Pseudomonadota</taxon>
        <taxon>Alphaproteobacteria</taxon>
        <taxon>Rhodospirillales</taxon>
        <taxon>Rhodospirillaceae</taxon>
        <taxon>Rhodospira</taxon>
    </lineage>
</organism>
<dbReference type="STRING" id="69960.SAMN05421720_1422"/>
<evidence type="ECO:0000259" key="1">
    <source>
        <dbReference type="Pfam" id="PF13701"/>
    </source>
</evidence>
<proteinExistence type="predicted"/>
<dbReference type="EMBL" id="FNAP01000042">
    <property type="protein sequence ID" value="SDF12003.1"/>
    <property type="molecule type" value="Genomic_DNA"/>
</dbReference>
<dbReference type="Pfam" id="PF13701">
    <property type="entry name" value="DDE_Tnp_1_4"/>
    <property type="match status" value="1"/>
</dbReference>
<dbReference type="InterPro" id="IPR025668">
    <property type="entry name" value="Tnp_DDE_dom"/>
</dbReference>
<name>A0A1G7IH83_9PROT</name>
<protein>
    <submittedName>
        <fullName evidence="2">Transposase DDE domain group 1</fullName>
    </submittedName>
</protein>
<keyword evidence="3" id="KW-1185">Reference proteome</keyword>
<dbReference type="Proteomes" id="UP000199412">
    <property type="component" value="Unassembled WGS sequence"/>
</dbReference>
<dbReference type="RefSeq" id="WP_176793912.1">
    <property type="nucleotide sequence ID" value="NZ_FNAP01000042.1"/>
</dbReference>
<accession>A0A1G7IH83</accession>
<evidence type="ECO:0000313" key="3">
    <source>
        <dbReference type="Proteomes" id="UP000199412"/>
    </source>
</evidence>
<feature type="domain" description="Transposase DDE" evidence="1">
    <location>
        <begin position="9"/>
        <end position="92"/>
    </location>
</feature>